<dbReference type="InParanoid" id="E5A3Q1"/>
<dbReference type="eggNOG" id="ENOG502RF8N">
    <property type="taxonomic scope" value="Eukaryota"/>
</dbReference>
<dbReference type="AlphaFoldDB" id="E5A3Q1"/>
<name>E5A3Q1_LEPMJ</name>
<evidence type="ECO:0008006" key="4">
    <source>
        <dbReference type="Google" id="ProtNLM"/>
    </source>
</evidence>
<feature type="compositionally biased region" description="Polar residues" evidence="1">
    <location>
        <begin position="119"/>
        <end position="148"/>
    </location>
</feature>
<dbReference type="EMBL" id="FP929133">
    <property type="protein sequence ID" value="CBX98264.1"/>
    <property type="molecule type" value="Genomic_DNA"/>
</dbReference>
<dbReference type="STRING" id="985895.E5A3Q1"/>
<accession>E5A3Q1</accession>
<evidence type="ECO:0000313" key="3">
    <source>
        <dbReference type="Proteomes" id="UP000002668"/>
    </source>
</evidence>
<dbReference type="PANTHER" id="PTHR47431:SF4">
    <property type="entry name" value="ZN(II)2CYS6 TRANSCRIPTION FACTOR (EUROFUNG)"/>
    <property type="match status" value="1"/>
</dbReference>
<dbReference type="PANTHER" id="PTHR47431">
    <property type="entry name" value="ZN(II)2CYS6 TRANSCRIPTION FACTOR (EUROFUNG)-RELATED"/>
    <property type="match status" value="1"/>
</dbReference>
<dbReference type="OrthoDB" id="10067394at2759"/>
<sequence>MLECTIVLMLQAAQTGKSVYVQAIVVFVFRLSSIKTVFPPPRTIPENQRSIRYRGVKKSAGSDLHYSAFSAIGWEWLQTPGASNALRSLAYNVGAGMLNVTRHNPSATDASVMGKNERAQQTPDTNPSNSEFECSPPESTSTGENTSPAAAASNYVENSSNWQLAQPGSMAFMVSEDRLLELFFDNFWPAFPCILPYVFLQARRVEYDHGMHALLPVLQWIGSIYAPSTPSEPYFEAAVAAVCISNLPSTPFNVQALMFYALALYHSDVKPGARQKMDTAVDMALELCMNERWFASAYGESNPVLEESWRRTFYLLKISNQHFSIINNMPMYSLLTVPSDVDLPCDDEYYVSGQIPPALSWAEFENREFADVEVVYSSIVYLYDIAMVVAYKIGRFTEEIIEGADAKLAIWKALLPAWKKDPLRSDGSIDEVMFMAHVIFAITTSTVHRPCSSLSYSPAEMLTESFLSPSPFIISTKAGRATHTARALKATEILTKLLAIPCAVEKHNIFAASIIAQLTAVQISACNNLLEDYAQSIARDRIRLSIACLTNLGNLWPLVKRMAKEIRMVARADLASIQHMVTTDSNTAATRTTDFPRQELIGTIDPVIGVDIYSGIILPQDWSVKDPSQHSSPSSNSM</sequence>
<dbReference type="HOGENOM" id="CLU_015502_4_1_1"/>
<organism evidence="3">
    <name type="scientific">Leptosphaeria maculans (strain JN3 / isolate v23.1.3 / race Av1-4-5-6-7-8)</name>
    <name type="common">Blackleg fungus</name>
    <name type="synonym">Phoma lingam</name>
    <dbReference type="NCBI Taxonomy" id="985895"/>
    <lineage>
        <taxon>Eukaryota</taxon>
        <taxon>Fungi</taxon>
        <taxon>Dikarya</taxon>
        <taxon>Ascomycota</taxon>
        <taxon>Pezizomycotina</taxon>
        <taxon>Dothideomycetes</taxon>
        <taxon>Pleosporomycetidae</taxon>
        <taxon>Pleosporales</taxon>
        <taxon>Pleosporineae</taxon>
        <taxon>Leptosphaeriaceae</taxon>
        <taxon>Plenodomus</taxon>
        <taxon>Plenodomus lingam/Leptosphaeria maculans species complex</taxon>
    </lineage>
</organism>
<dbReference type="CDD" id="cd12148">
    <property type="entry name" value="fungal_TF_MHR"/>
    <property type="match status" value="1"/>
</dbReference>
<keyword evidence="3" id="KW-1185">Reference proteome</keyword>
<dbReference type="Proteomes" id="UP000002668">
    <property type="component" value="Genome"/>
</dbReference>
<reference evidence="3" key="1">
    <citation type="journal article" date="2011" name="Nat. Commun.">
        <title>Effector diversification within compartments of the Leptosphaeria maculans genome affected by Repeat-Induced Point mutations.</title>
        <authorList>
            <person name="Rouxel T."/>
            <person name="Grandaubert J."/>
            <person name="Hane J.K."/>
            <person name="Hoede C."/>
            <person name="van de Wouw A.P."/>
            <person name="Couloux A."/>
            <person name="Dominguez V."/>
            <person name="Anthouard V."/>
            <person name="Bally P."/>
            <person name="Bourras S."/>
            <person name="Cozijnsen A.J."/>
            <person name="Ciuffetti L.M."/>
            <person name="Degrave A."/>
            <person name="Dilmaghani A."/>
            <person name="Duret L."/>
            <person name="Fudal I."/>
            <person name="Goodwin S.B."/>
            <person name="Gout L."/>
            <person name="Glaser N."/>
            <person name="Linglin J."/>
            <person name="Kema G.H.J."/>
            <person name="Lapalu N."/>
            <person name="Lawrence C.B."/>
            <person name="May K."/>
            <person name="Meyer M."/>
            <person name="Ollivier B."/>
            <person name="Poulain J."/>
            <person name="Schoch C.L."/>
            <person name="Simon A."/>
            <person name="Spatafora J.W."/>
            <person name="Stachowiak A."/>
            <person name="Turgeon B.G."/>
            <person name="Tyler B.M."/>
            <person name="Vincent D."/>
            <person name="Weissenbach J."/>
            <person name="Amselem J."/>
            <person name="Quesneville H."/>
            <person name="Oliver R.P."/>
            <person name="Wincker P."/>
            <person name="Balesdent M.-H."/>
            <person name="Howlett B.J."/>
        </authorList>
    </citation>
    <scope>NUCLEOTIDE SEQUENCE [LARGE SCALE GENOMIC DNA]</scope>
    <source>
        <strain evidence="3">JN3 / isolate v23.1.3 / race Av1-4-5-6-7-8</strain>
    </source>
</reference>
<evidence type="ECO:0000313" key="2">
    <source>
        <dbReference type="EMBL" id="CBX98264.1"/>
    </source>
</evidence>
<gene>
    <name evidence="2" type="ORF">LEMA_P096730.1</name>
</gene>
<feature type="region of interest" description="Disordered" evidence="1">
    <location>
        <begin position="104"/>
        <end position="152"/>
    </location>
</feature>
<proteinExistence type="predicted"/>
<evidence type="ECO:0000256" key="1">
    <source>
        <dbReference type="SAM" id="MobiDB-lite"/>
    </source>
</evidence>
<protein>
    <recommendedName>
        <fullName evidence="4">Transcription factor domain-containing protein</fullName>
    </recommendedName>
</protein>
<dbReference type="VEuPathDB" id="FungiDB:LEMA_P096730.1"/>